<dbReference type="FunFam" id="3.30.160.60:FF:000597">
    <property type="entry name" value="zinc finger protein 236 isoform X3"/>
    <property type="match status" value="1"/>
</dbReference>
<feature type="domain" description="C2H2-type" evidence="9">
    <location>
        <begin position="304"/>
        <end position="331"/>
    </location>
</feature>
<comment type="caution">
    <text evidence="10">The sequence shown here is derived from an EMBL/GenBank/DDBJ whole genome shotgun (WGS) entry which is preliminary data.</text>
</comment>
<dbReference type="SMART" id="SM00355">
    <property type="entry name" value="ZnF_C2H2"/>
    <property type="match status" value="7"/>
</dbReference>
<reference evidence="10" key="1">
    <citation type="journal article" date="2021" name="Sci. Adv.">
        <title>The American lobster genome reveals insights on longevity, neural, and immune adaptations.</title>
        <authorList>
            <person name="Polinski J.M."/>
            <person name="Zimin A.V."/>
            <person name="Clark K.F."/>
            <person name="Kohn A.B."/>
            <person name="Sadowski N."/>
            <person name="Timp W."/>
            <person name="Ptitsyn A."/>
            <person name="Khanna P."/>
            <person name="Romanova D.Y."/>
            <person name="Williams P."/>
            <person name="Greenwood S.J."/>
            <person name="Moroz L.L."/>
            <person name="Walt D.R."/>
            <person name="Bodnar A.G."/>
        </authorList>
    </citation>
    <scope>NUCLEOTIDE SEQUENCE</scope>
    <source>
        <strain evidence="10">GMGI-L3</strain>
    </source>
</reference>
<keyword evidence="3" id="KW-0677">Repeat</keyword>
<feature type="domain" description="C2H2-type" evidence="9">
    <location>
        <begin position="276"/>
        <end position="303"/>
    </location>
</feature>
<dbReference type="GO" id="GO:0005634">
    <property type="term" value="C:nucleus"/>
    <property type="evidence" value="ECO:0007669"/>
    <property type="project" value="UniProtKB-SubCell"/>
</dbReference>
<dbReference type="GO" id="GO:0008270">
    <property type="term" value="F:zinc ion binding"/>
    <property type="evidence" value="ECO:0007669"/>
    <property type="project" value="UniProtKB-KW"/>
</dbReference>
<dbReference type="InterPro" id="IPR013087">
    <property type="entry name" value="Znf_C2H2_type"/>
</dbReference>
<dbReference type="PROSITE" id="PS50157">
    <property type="entry name" value="ZINC_FINGER_C2H2_2"/>
    <property type="match status" value="7"/>
</dbReference>
<evidence type="ECO:0000256" key="7">
    <source>
        <dbReference type="PROSITE-ProRule" id="PRU00042"/>
    </source>
</evidence>
<accession>A0A8J5MT15</accession>
<evidence type="ECO:0000256" key="8">
    <source>
        <dbReference type="SAM" id="MobiDB-lite"/>
    </source>
</evidence>
<feature type="domain" description="C2H2-type" evidence="9">
    <location>
        <begin position="112"/>
        <end position="139"/>
    </location>
</feature>
<dbReference type="PROSITE" id="PS00028">
    <property type="entry name" value="ZINC_FINGER_C2H2_1"/>
    <property type="match status" value="3"/>
</dbReference>
<dbReference type="InterPro" id="IPR056438">
    <property type="entry name" value="Znf-C2H2_CTCF"/>
</dbReference>
<evidence type="ECO:0000256" key="4">
    <source>
        <dbReference type="ARBA" id="ARBA00022771"/>
    </source>
</evidence>
<feature type="non-terminal residue" evidence="10">
    <location>
        <position position="1"/>
    </location>
</feature>
<evidence type="ECO:0000256" key="3">
    <source>
        <dbReference type="ARBA" id="ARBA00022737"/>
    </source>
</evidence>
<keyword evidence="5" id="KW-0862">Zinc</keyword>
<keyword evidence="11" id="KW-1185">Reference proteome</keyword>
<dbReference type="InterPro" id="IPR036236">
    <property type="entry name" value="Znf_C2H2_sf"/>
</dbReference>
<name>A0A8J5MT15_HOMAM</name>
<feature type="domain" description="C2H2-type" evidence="9">
    <location>
        <begin position="248"/>
        <end position="275"/>
    </location>
</feature>
<feature type="domain" description="C2H2-type" evidence="9">
    <location>
        <begin position="84"/>
        <end position="111"/>
    </location>
</feature>
<dbReference type="Proteomes" id="UP000747542">
    <property type="component" value="Unassembled WGS sequence"/>
</dbReference>
<dbReference type="PANTHER" id="PTHR24379:SF121">
    <property type="entry name" value="C2H2-TYPE DOMAIN-CONTAINING PROTEIN"/>
    <property type="match status" value="1"/>
</dbReference>
<dbReference type="Pfam" id="PF23611">
    <property type="entry name" value="zf-C2H2_16"/>
    <property type="match status" value="1"/>
</dbReference>
<dbReference type="FunFam" id="3.30.160.60:FF:002104">
    <property type="entry name" value="Si:ch211-266d19.4"/>
    <property type="match status" value="1"/>
</dbReference>
<dbReference type="GO" id="GO:0006355">
    <property type="term" value="P:regulation of DNA-templated transcription"/>
    <property type="evidence" value="ECO:0007669"/>
    <property type="project" value="UniProtKB-ARBA"/>
</dbReference>
<feature type="domain" description="C2H2-type" evidence="9">
    <location>
        <begin position="332"/>
        <end position="356"/>
    </location>
</feature>
<dbReference type="Gene3D" id="3.30.160.60">
    <property type="entry name" value="Classic Zinc Finger"/>
    <property type="match status" value="6"/>
</dbReference>
<comment type="subcellular location">
    <subcellularLocation>
        <location evidence="1">Nucleus</location>
    </subcellularLocation>
</comment>
<dbReference type="PANTHER" id="PTHR24379">
    <property type="entry name" value="KRAB AND ZINC FINGER DOMAIN-CONTAINING"/>
    <property type="match status" value="1"/>
</dbReference>
<evidence type="ECO:0000256" key="1">
    <source>
        <dbReference type="ARBA" id="ARBA00004123"/>
    </source>
</evidence>
<evidence type="ECO:0000256" key="6">
    <source>
        <dbReference type="ARBA" id="ARBA00023242"/>
    </source>
</evidence>
<feature type="compositionally biased region" description="Polar residues" evidence="8">
    <location>
        <begin position="1"/>
        <end position="12"/>
    </location>
</feature>
<keyword evidence="2" id="KW-0479">Metal-binding</keyword>
<evidence type="ECO:0000313" key="10">
    <source>
        <dbReference type="EMBL" id="KAG7162472.1"/>
    </source>
</evidence>
<evidence type="ECO:0000256" key="5">
    <source>
        <dbReference type="ARBA" id="ARBA00022833"/>
    </source>
</evidence>
<proteinExistence type="predicted"/>
<evidence type="ECO:0000259" key="9">
    <source>
        <dbReference type="PROSITE" id="PS50157"/>
    </source>
</evidence>
<keyword evidence="6" id="KW-0539">Nucleus</keyword>
<dbReference type="FunFam" id="3.30.160.60:FF:000417">
    <property type="entry name" value="Zinc finger protein"/>
    <property type="match status" value="1"/>
</dbReference>
<evidence type="ECO:0000256" key="2">
    <source>
        <dbReference type="ARBA" id="ARBA00022723"/>
    </source>
</evidence>
<dbReference type="AlphaFoldDB" id="A0A8J5MT15"/>
<protein>
    <submittedName>
        <fullName evidence="10">Zinc finger protein Xfin-like 1</fullName>
    </submittedName>
</protein>
<dbReference type="SUPFAM" id="SSF57667">
    <property type="entry name" value="beta-beta-alpha zinc fingers"/>
    <property type="match status" value="4"/>
</dbReference>
<sequence>VQLNSEDQSCSARESAGTAKVPTSLRKLQQFPSQNRTANSNSPIVQNIEQLQEKPYSCTLCSFRTAYQSNLTAHQRTHTGERPFLCPYCPSQFARKSHLKQHLSTHTGEKPYACQYCSYRSSRMSYLKRHMETHTGLFPLSVSPFDAIVRISKISLAKTLNSDDLSSTSITKLSTSFWVVPFHKWHIILELEQLNNEDQMSSSQGLLAAVRVSTSGGKLYHFPSHNSGSESEATSVQKPASFIPRKPYLCTQCSYQTKHKHHMTYHQRTHTGEKPFLCKHCPAKFTKQSQLTQHLRTHTGDKPFSCPHCPACFARKSTLKHHIFLHTNMQPHACQFCSYQTKQLYHLRKHLKTHMS</sequence>
<feature type="domain" description="C2H2-type" evidence="9">
    <location>
        <begin position="56"/>
        <end position="83"/>
    </location>
</feature>
<dbReference type="Pfam" id="PF00096">
    <property type="entry name" value="zf-C2H2"/>
    <property type="match status" value="3"/>
</dbReference>
<keyword evidence="4 7" id="KW-0863">Zinc-finger</keyword>
<evidence type="ECO:0000313" key="11">
    <source>
        <dbReference type="Proteomes" id="UP000747542"/>
    </source>
</evidence>
<dbReference type="FunFam" id="3.30.160.60:FF:002343">
    <property type="entry name" value="Zinc finger protein 33A"/>
    <property type="match status" value="1"/>
</dbReference>
<organism evidence="10 11">
    <name type="scientific">Homarus americanus</name>
    <name type="common">American lobster</name>
    <dbReference type="NCBI Taxonomy" id="6706"/>
    <lineage>
        <taxon>Eukaryota</taxon>
        <taxon>Metazoa</taxon>
        <taxon>Ecdysozoa</taxon>
        <taxon>Arthropoda</taxon>
        <taxon>Crustacea</taxon>
        <taxon>Multicrustacea</taxon>
        <taxon>Malacostraca</taxon>
        <taxon>Eumalacostraca</taxon>
        <taxon>Eucarida</taxon>
        <taxon>Decapoda</taxon>
        <taxon>Pleocyemata</taxon>
        <taxon>Astacidea</taxon>
        <taxon>Nephropoidea</taxon>
        <taxon>Nephropidae</taxon>
        <taxon>Homarus</taxon>
    </lineage>
</organism>
<dbReference type="Pfam" id="PF13909">
    <property type="entry name" value="zf-H2C2_5"/>
    <property type="match status" value="1"/>
</dbReference>
<feature type="non-terminal residue" evidence="10">
    <location>
        <position position="356"/>
    </location>
</feature>
<gene>
    <name evidence="10" type="primary">Xfin-L1</name>
    <name evidence="10" type="ORF">Hamer_G008021</name>
</gene>
<dbReference type="FunFam" id="3.30.160.60:FF:000100">
    <property type="entry name" value="Zinc finger 45-like"/>
    <property type="match status" value="1"/>
</dbReference>
<feature type="region of interest" description="Disordered" evidence="8">
    <location>
        <begin position="1"/>
        <end position="21"/>
    </location>
</feature>
<dbReference type="EMBL" id="JAHLQT010027705">
    <property type="protein sequence ID" value="KAG7162472.1"/>
    <property type="molecule type" value="Genomic_DNA"/>
</dbReference>